<accession>A0A4P8XVF0</accession>
<dbReference type="NCBIfam" id="NF047420">
    <property type="entry name" value="EF_P_mod_YmfI"/>
    <property type="match status" value="1"/>
</dbReference>
<dbReference type="FunFam" id="3.40.50.720:FF:000173">
    <property type="entry name" value="3-oxoacyl-[acyl-carrier protein] reductase"/>
    <property type="match status" value="1"/>
</dbReference>
<name>A0A4P8XVF0_9FIRM</name>
<keyword evidence="5" id="KW-1185">Reference proteome</keyword>
<protein>
    <submittedName>
        <fullName evidence="4">3-oxoacyl-ACP reductase FabG</fullName>
    </submittedName>
</protein>
<dbReference type="GO" id="GO:0016491">
    <property type="term" value="F:oxidoreductase activity"/>
    <property type="evidence" value="ECO:0007669"/>
    <property type="project" value="UniProtKB-KW"/>
</dbReference>
<dbReference type="AlphaFoldDB" id="A0A4P8XVF0"/>
<dbReference type="PROSITE" id="PS00061">
    <property type="entry name" value="ADH_SHORT"/>
    <property type="match status" value="1"/>
</dbReference>
<evidence type="ECO:0000313" key="5">
    <source>
        <dbReference type="Proteomes" id="UP000301475"/>
    </source>
</evidence>
<dbReference type="PANTHER" id="PTHR42879">
    <property type="entry name" value="3-OXOACYL-(ACYL-CARRIER-PROTEIN) REDUCTASE"/>
    <property type="match status" value="1"/>
</dbReference>
<dbReference type="RefSeq" id="WP_138157005.1">
    <property type="nucleotide sequence ID" value="NZ_CP039381.1"/>
</dbReference>
<evidence type="ECO:0000256" key="3">
    <source>
        <dbReference type="ARBA" id="ARBA00023221"/>
    </source>
</evidence>
<comment type="similarity">
    <text evidence="1">Belongs to the short-chain dehydrogenases/reductases (SDR) family.</text>
</comment>
<dbReference type="InterPro" id="IPR002347">
    <property type="entry name" value="SDR_fam"/>
</dbReference>
<dbReference type="Pfam" id="PF13561">
    <property type="entry name" value="adh_short_C2"/>
    <property type="match status" value="1"/>
</dbReference>
<keyword evidence="3" id="KW-0753">Steroid metabolism</keyword>
<dbReference type="GO" id="GO:0008202">
    <property type="term" value="P:steroid metabolic process"/>
    <property type="evidence" value="ECO:0007669"/>
    <property type="project" value="UniProtKB-KW"/>
</dbReference>
<dbReference type="Proteomes" id="UP000301475">
    <property type="component" value="Chromosome"/>
</dbReference>
<dbReference type="KEGG" id="ruj:E5Z56_05920"/>
<keyword evidence="3" id="KW-0443">Lipid metabolism</keyword>
<dbReference type="EMBL" id="CP039381">
    <property type="protein sequence ID" value="QCT06927.1"/>
    <property type="molecule type" value="Genomic_DNA"/>
</dbReference>
<evidence type="ECO:0000313" key="4">
    <source>
        <dbReference type="EMBL" id="QCT06927.1"/>
    </source>
</evidence>
<dbReference type="PANTHER" id="PTHR42879:SF2">
    <property type="entry name" value="3-OXOACYL-[ACYL-CARRIER-PROTEIN] REDUCTASE FABG"/>
    <property type="match status" value="1"/>
</dbReference>
<dbReference type="Gene3D" id="3.40.50.720">
    <property type="entry name" value="NAD(P)-binding Rossmann-like Domain"/>
    <property type="match status" value="1"/>
</dbReference>
<dbReference type="NCBIfam" id="NF009466">
    <property type="entry name" value="PRK12826.1-2"/>
    <property type="match status" value="1"/>
</dbReference>
<proteinExistence type="inferred from homology"/>
<dbReference type="InterPro" id="IPR036291">
    <property type="entry name" value="NAD(P)-bd_dom_sf"/>
</dbReference>
<dbReference type="PRINTS" id="PR00081">
    <property type="entry name" value="GDHRDH"/>
</dbReference>
<dbReference type="InterPro" id="IPR050259">
    <property type="entry name" value="SDR"/>
</dbReference>
<dbReference type="GO" id="GO:0032787">
    <property type="term" value="P:monocarboxylic acid metabolic process"/>
    <property type="evidence" value="ECO:0007669"/>
    <property type="project" value="UniProtKB-ARBA"/>
</dbReference>
<dbReference type="SUPFAM" id="SSF51735">
    <property type="entry name" value="NAD(P)-binding Rossmann-fold domains"/>
    <property type="match status" value="1"/>
</dbReference>
<organism evidence="4 5">
    <name type="scientific">Ruminococcus bovis</name>
    <dbReference type="NCBI Taxonomy" id="2564099"/>
    <lineage>
        <taxon>Bacteria</taxon>
        <taxon>Bacillati</taxon>
        <taxon>Bacillota</taxon>
        <taxon>Clostridia</taxon>
        <taxon>Eubacteriales</taxon>
        <taxon>Oscillospiraceae</taxon>
        <taxon>Ruminococcus</taxon>
    </lineage>
</organism>
<sequence length="244" mass="26457">MNTVLVTGGSKGIGSAIAEEFASLGYAVAINYNKSEEKAKVLSLELMKKYKVPVGAYKADVKDRNEVANMVAKIKDELGTIVILVNNAGISTQKEFSQITNEEWKVMLSTHLDGAFNCTQEVMHDMIYRQYGKIINISSMWGVTGGSCEVHYSTAKAGIIGFTKALAKELAPSNINVNCVCPGVIKTDMLNIFSEETLEDLKNNTPLKRLGTPKDIAKAVAFFGSKDSDYLTGNILNVNGGFVI</sequence>
<dbReference type="OrthoDB" id="9803333at2"/>
<reference evidence="4 5" key="1">
    <citation type="submission" date="2019-04" db="EMBL/GenBank/DDBJ databases">
        <authorList>
            <person name="Embree M."/>
            <person name="Gaffney J.R."/>
        </authorList>
    </citation>
    <scope>NUCLEOTIDE SEQUENCE [LARGE SCALE GENOMIC DNA]</scope>
    <source>
        <strain evidence="4 5">JE7A12</strain>
    </source>
</reference>
<dbReference type="InterPro" id="IPR020904">
    <property type="entry name" value="Sc_DH/Rdtase_CS"/>
</dbReference>
<evidence type="ECO:0000256" key="1">
    <source>
        <dbReference type="ARBA" id="ARBA00006484"/>
    </source>
</evidence>
<keyword evidence="2" id="KW-0560">Oxidoreductase</keyword>
<evidence type="ECO:0000256" key="2">
    <source>
        <dbReference type="ARBA" id="ARBA00023002"/>
    </source>
</evidence>
<dbReference type="PRINTS" id="PR00080">
    <property type="entry name" value="SDRFAMILY"/>
</dbReference>
<gene>
    <name evidence="4" type="ORF">E5Z56_05920</name>
</gene>